<dbReference type="EMBL" id="CAEZXE010000260">
    <property type="protein sequence ID" value="CAB4697760.1"/>
    <property type="molecule type" value="Genomic_DNA"/>
</dbReference>
<accession>A0A6J6PE34</accession>
<proteinExistence type="predicted"/>
<sequence length="141" mass="15523">MGKRFFHRPQRTHHIHVPRVVHGIVWHLVDTLQTSAVATPRVIHQNVDGSPSSHCFLHCAAIVFFFGRIGMEVERFDSEVILQLLRHHRSGLTIDLGDDNTGAFLGKSTRNPLANAIAGAGDHGNSIEQSLVSHISPRGVS</sequence>
<protein>
    <submittedName>
        <fullName evidence="1">Unannotated protein</fullName>
    </submittedName>
</protein>
<gene>
    <name evidence="1" type="ORF">UFOPK2350_01925</name>
</gene>
<reference evidence="1" key="1">
    <citation type="submission" date="2020-05" db="EMBL/GenBank/DDBJ databases">
        <authorList>
            <person name="Chiriac C."/>
            <person name="Salcher M."/>
            <person name="Ghai R."/>
            <person name="Kavagutti S V."/>
        </authorList>
    </citation>
    <scope>NUCLEOTIDE SEQUENCE</scope>
</reference>
<name>A0A6J6PE34_9ZZZZ</name>
<organism evidence="1">
    <name type="scientific">freshwater metagenome</name>
    <dbReference type="NCBI Taxonomy" id="449393"/>
    <lineage>
        <taxon>unclassified sequences</taxon>
        <taxon>metagenomes</taxon>
        <taxon>ecological metagenomes</taxon>
    </lineage>
</organism>
<evidence type="ECO:0000313" key="1">
    <source>
        <dbReference type="EMBL" id="CAB4697760.1"/>
    </source>
</evidence>
<dbReference type="AlphaFoldDB" id="A0A6J6PE34"/>